<evidence type="ECO:0000313" key="2">
    <source>
        <dbReference type="Proteomes" id="UP000593994"/>
    </source>
</evidence>
<dbReference type="InterPro" id="IPR037226">
    <property type="entry name" value="CAC2185-like_sf"/>
</dbReference>
<dbReference type="Proteomes" id="UP000593994">
    <property type="component" value="Chromosome"/>
</dbReference>
<dbReference type="RefSeq" id="WP_194368591.1">
    <property type="nucleotide sequence ID" value="NZ_CP054492.1"/>
</dbReference>
<name>A0A7S7LUA0_9BACT</name>
<dbReference type="KEGG" id="sbal:HUE88_09875"/>
<proteinExistence type="predicted"/>
<organism evidence="1 2">
    <name type="scientific">Candidatus Sulfurimonas baltica</name>
    <dbReference type="NCBI Taxonomy" id="2740404"/>
    <lineage>
        <taxon>Bacteria</taxon>
        <taxon>Pseudomonadati</taxon>
        <taxon>Campylobacterota</taxon>
        <taxon>Epsilonproteobacteria</taxon>
        <taxon>Campylobacterales</taxon>
        <taxon>Sulfurimonadaceae</taxon>
        <taxon>Sulfurimonas</taxon>
    </lineage>
</organism>
<dbReference type="Pfam" id="PF08942">
    <property type="entry name" value="DUF1919"/>
    <property type="match status" value="1"/>
</dbReference>
<dbReference type="SUPFAM" id="SSF142795">
    <property type="entry name" value="CAC2185-like"/>
    <property type="match status" value="1"/>
</dbReference>
<evidence type="ECO:0000313" key="1">
    <source>
        <dbReference type="EMBL" id="QOY51425.1"/>
    </source>
</evidence>
<dbReference type="EMBL" id="CP054492">
    <property type="protein sequence ID" value="QOY51425.1"/>
    <property type="molecule type" value="Genomic_DNA"/>
</dbReference>
<sequence>MRIEIRRNIEKFLKGKINRLRKNQDGFTIVSNNCWGTFIYKKFGLYCQ</sequence>
<dbReference type="InterPro" id="IPR015037">
    <property type="entry name" value="DUF1919"/>
</dbReference>
<dbReference type="AlphaFoldDB" id="A0A7S7LUA0"/>
<reference evidence="1 2" key="1">
    <citation type="submission" date="2020-05" db="EMBL/GenBank/DDBJ databases">
        <title>Sulfurimonas marisnigri, sp. nov., and Sulfurimonas baltica, sp. nov., manganese oxide reducing chemolithoautotrophs of the class Epsilonproteobacteria isolated from the pelagic redoxclines of the Black and Baltic Seas and emended description of the genus Sulfurimonas.</title>
        <authorList>
            <person name="Henkel J.V."/>
            <person name="Laudan C."/>
            <person name="Werner J."/>
            <person name="Neu T."/>
            <person name="Plewe S."/>
            <person name="Sproer C."/>
            <person name="Bunk B."/>
            <person name="Schulz-Vogt H.N."/>
        </authorList>
    </citation>
    <scope>NUCLEOTIDE SEQUENCE [LARGE SCALE GENOMIC DNA]</scope>
    <source>
        <strain evidence="1 2">GD2</strain>
    </source>
</reference>
<protein>
    <submittedName>
        <fullName evidence="1">DUF1919 domain-containing protein</fullName>
    </submittedName>
</protein>
<gene>
    <name evidence="1" type="ORF">HUE88_09875</name>
</gene>
<keyword evidence="2" id="KW-1185">Reference proteome</keyword>
<accession>A0A7S7LUA0</accession>